<name>A0A9P1C482_9DINO</name>
<keyword evidence="3" id="KW-0489">Methyltransferase</keyword>
<sequence length="767" mass="85476">MGSRASTKWGTFDVRSRMAENHFLCPDRNVSELAPYNLQEQDLYRGNVPQARDWLRAWNSCQTAASFNKAQKHYETEDYAAGLTQMIKIMHWVVKCRRKKILLHAESISVSVDDRADFRIIRYRCSFRSLAEWTEATGASAAPALHLSKDSNLEDWASMEPLVANGLVGVIRNGQNVPENTIAEHDRDKSEKMAESVLAALKDVCMDMDGYVDEDAYQQMCSKVRHYASDQGASAAKCGQLLSQLPQLPNLIWLSADMAHQVRIASKDPLHAQEPFQRQWDRLFSARHALVPDIQYSEVWRSRLIAAQAEVLKSCRTQGADINKILHTFSFAKQRFDSTATPMLKYCCMIRAIALVCAMQAADERGARDVRARAQAALEDMTPASVFRCGLTCDYTMECLTFLRAADVASMTATQMVFEQVDFPEPIYYGNKIHYLCTKAGVQDIRNIMAEMSEVVSAMTGRVTVDLRMLEPLVQTLSKALKLDARVQPDFVTSAKGLLKVVQAADANRLQISNRLAWSWVLCEEWRAHHMPSFHRLRRPADLATLISFYLAVKVNTTTLERNLGQLCEQIRNHSGPISADGHILAAVLGVALDGPQKESELYEAARAAHSSQVQLLPTEFSKACAKLWLSTHGRRFQYKYSKAAKKNITAGKRTGIPRKGTFAFVKHQRKVASKTLCQAAHAAQSTSAAASGQAAVASFVDGLELPLLPANASNASSAALQGTRWSSSATSSLPSTLKQKKHPAQLFQEHTARKQARFSYLFSLRH</sequence>
<evidence type="ECO:0000313" key="2">
    <source>
        <dbReference type="EMBL" id="CAL1136906.1"/>
    </source>
</evidence>
<dbReference type="GO" id="GO:0032259">
    <property type="term" value="P:methylation"/>
    <property type="evidence" value="ECO:0007669"/>
    <property type="project" value="UniProtKB-KW"/>
</dbReference>
<reference evidence="2" key="2">
    <citation type="submission" date="2024-04" db="EMBL/GenBank/DDBJ databases">
        <authorList>
            <person name="Chen Y."/>
            <person name="Shah S."/>
            <person name="Dougan E. K."/>
            <person name="Thang M."/>
            <person name="Chan C."/>
        </authorList>
    </citation>
    <scope>NUCLEOTIDE SEQUENCE [LARGE SCALE GENOMIC DNA]</scope>
</reference>
<keyword evidence="3" id="KW-0808">Transferase</keyword>
<keyword evidence="4" id="KW-1185">Reference proteome</keyword>
<evidence type="ECO:0000313" key="3">
    <source>
        <dbReference type="EMBL" id="CAL4770843.1"/>
    </source>
</evidence>
<accession>A0A9P1C482</accession>
<protein>
    <submittedName>
        <fullName evidence="3">Modification methylase NgoBI</fullName>
    </submittedName>
</protein>
<dbReference type="Proteomes" id="UP001152797">
    <property type="component" value="Unassembled WGS sequence"/>
</dbReference>
<dbReference type="EMBL" id="CAMXCT020000811">
    <property type="protein sequence ID" value="CAL1136906.1"/>
    <property type="molecule type" value="Genomic_DNA"/>
</dbReference>
<gene>
    <name evidence="1" type="ORF">C1SCF055_LOCUS11136</name>
</gene>
<dbReference type="AlphaFoldDB" id="A0A9P1C482"/>
<evidence type="ECO:0000313" key="4">
    <source>
        <dbReference type="Proteomes" id="UP001152797"/>
    </source>
</evidence>
<evidence type="ECO:0000313" key="1">
    <source>
        <dbReference type="EMBL" id="CAI3983531.1"/>
    </source>
</evidence>
<comment type="caution">
    <text evidence="1">The sequence shown here is derived from an EMBL/GenBank/DDBJ whole genome shotgun (WGS) entry which is preliminary data.</text>
</comment>
<reference evidence="1" key="1">
    <citation type="submission" date="2022-10" db="EMBL/GenBank/DDBJ databases">
        <authorList>
            <person name="Chen Y."/>
            <person name="Dougan E. K."/>
            <person name="Chan C."/>
            <person name="Rhodes N."/>
            <person name="Thang M."/>
        </authorList>
    </citation>
    <scope>NUCLEOTIDE SEQUENCE</scope>
</reference>
<organism evidence="1">
    <name type="scientific">Cladocopium goreaui</name>
    <dbReference type="NCBI Taxonomy" id="2562237"/>
    <lineage>
        <taxon>Eukaryota</taxon>
        <taxon>Sar</taxon>
        <taxon>Alveolata</taxon>
        <taxon>Dinophyceae</taxon>
        <taxon>Suessiales</taxon>
        <taxon>Symbiodiniaceae</taxon>
        <taxon>Cladocopium</taxon>
    </lineage>
</organism>
<dbReference type="EMBL" id="CAMXCT010000811">
    <property type="protein sequence ID" value="CAI3983531.1"/>
    <property type="molecule type" value="Genomic_DNA"/>
</dbReference>
<proteinExistence type="predicted"/>
<dbReference type="EMBL" id="CAMXCT030000811">
    <property type="protein sequence ID" value="CAL4770843.1"/>
    <property type="molecule type" value="Genomic_DNA"/>
</dbReference>
<dbReference type="GO" id="GO:0008168">
    <property type="term" value="F:methyltransferase activity"/>
    <property type="evidence" value="ECO:0007669"/>
    <property type="project" value="UniProtKB-KW"/>
</dbReference>